<sequence length="227" mass="25877">MASVQRLKNLPLIFTLFLLCRIISSEESSLTIELPDKEKWCFNHEFSKAAPYIFYFKVIRGGNNDVDVKVMTPNGRVIYNEKRQNNGRVEMDTTSRGAYEFCFSNDFSTLTHKVVFFSIRSEEVENLAVEKGERKPYVPTATEAACDNIHASMVGVVENQKEYRLKEAIGRHLAEVLNTHVLWWSIGQTAVIFLAGVGQVLVLKTFFTENLKSSKPVENPQFGFPRN</sequence>
<gene>
    <name evidence="12" type="ORF">SPHA_30860</name>
</gene>
<keyword evidence="4 10" id="KW-0732">Signal</keyword>
<dbReference type="SMART" id="SM01190">
    <property type="entry name" value="EMP24_GP25L"/>
    <property type="match status" value="1"/>
</dbReference>
<organism evidence="12 13">
    <name type="scientific">Acanthosepion pharaonis</name>
    <name type="common">Pharaoh cuttlefish</name>
    <name type="synonym">Sepia pharaonis</name>
    <dbReference type="NCBI Taxonomy" id="158019"/>
    <lineage>
        <taxon>Eukaryota</taxon>
        <taxon>Metazoa</taxon>
        <taxon>Spiralia</taxon>
        <taxon>Lophotrochozoa</taxon>
        <taxon>Mollusca</taxon>
        <taxon>Cephalopoda</taxon>
        <taxon>Coleoidea</taxon>
        <taxon>Decapodiformes</taxon>
        <taxon>Sepiida</taxon>
        <taxon>Sepiina</taxon>
        <taxon>Sepiidae</taxon>
        <taxon>Acanthosepion</taxon>
    </lineage>
</organism>
<dbReference type="InterPro" id="IPR009038">
    <property type="entry name" value="GOLD_dom"/>
</dbReference>
<accession>A0A812C697</accession>
<evidence type="ECO:0000313" key="12">
    <source>
        <dbReference type="EMBL" id="CAE1257664.1"/>
    </source>
</evidence>
<dbReference type="EMBL" id="CAHIKZ030001247">
    <property type="protein sequence ID" value="CAE1257664.1"/>
    <property type="molecule type" value="Genomic_DNA"/>
</dbReference>
<dbReference type="PROSITE" id="PS50866">
    <property type="entry name" value="GOLD"/>
    <property type="match status" value="1"/>
</dbReference>
<dbReference type="Pfam" id="PF01105">
    <property type="entry name" value="EMP24_GP25L"/>
    <property type="match status" value="1"/>
</dbReference>
<feature type="domain" description="GOLD" evidence="11">
    <location>
        <begin position="39"/>
        <end position="121"/>
    </location>
</feature>
<protein>
    <submittedName>
        <fullName evidence="12">TMED3</fullName>
    </submittedName>
</protein>
<proteinExistence type="inferred from homology"/>
<evidence type="ECO:0000256" key="10">
    <source>
        <dbReference type="SAM" id="SignalP"/>
    </source>
</evidence>
<evidence type="ECO:0000256" key="3">
    <source>
        <dbReference type="ARBA" id="ARBA00022692"/>
    </source>
</evidence>
<comment type="similarity">
    <text evidence="2 8">Belongs to the EMP24/GP25L family.</text>
</comment>
<keyword evidence="5 9" id="KW-1133">Transmembrane helix</keyword>
<dbReference type="AlphaFoldDB" id="A0A812C697"/>
<evidence type="ECO:0000256" key="7">
    <source>
        <dbReference type="ARBA" id="ARBA00037847"/>
    </source>
</evidence>
<evidence type="ECO:0000256" key="2">
    <source>
        <dbReference type="ARBA" id="ARBA00007104"/>
    </source>
</evidence>
<dbReference type="GO" id="GO:0012505">
    <property type="term" value="C:endomembrane system"/>
    <property type="evidence" value="ECO:0007669"/>
    <property type="project" value="UniProtKB-SubCell"/>
</dbReference>
<dbReference type="Proteomes" id="UP000597762">
    <property type="component" value="Unassembled WGS sequence"/>
</dbReference>
<feature type="transmembrane region" description="Helical" evidence="9">
    <location>
        <begin position="181"/>
        <end position="203"/>
    </location>
</feature>
<evidence type="ECO:0000256" key="8">
    <source>
        <dbReference type="RuleBase" id="RU003827"/>
    </source>
</evidence>
<comment type="subcellular location">
    <subcellularLocation>
        <location evidence="7">Endomembrane system</location>
        <topology evidence="7">Single-pass membrane protein</topology>
    </subcellularLocation>
    <subcellularLocation>
        <location evidence="1 8">Membrane</location>
        <topology evidence="1 8">Single-pass type I membrane protein</topology>
    </subcellularLocation>
</comment>
<reference evidence="12" key="1">
    <citation type="submission" date="2021-01" db="EMBL/GenBank/DDBJ databases">
        <authorList>
            <person name="Li R."/>
            <person name="Bekaert M."/>
        </authorList>
    </citation>
    <scope>NUCLEOTIDE SEQUENCE</scope>
    <source>
        <strain evidence="12">Farmed</strain>
    </source>
</reference>
<evidence type="ECO:0000259" key="11">
    <source>
        <dbReference type="PROSITE" id="PS50866"/>
    </source>
</evidence>
<evidence type="ECO:0000313" key="13">
    <source>
        <dbReference type="Proteomes" id="UP000597762"/>
    </source>
</evidence>
<evidence type="ECO:0000256" key="6">
    <source>
        <dbReference type="ARBA" id="ARBA00023136"/>
    </source>
</evidence>
<evidence type="ECO:0000256" key="1">
    <source>
        <dbReference type="ARBA" id="ARBA00004479"/>
    </source>
</evidence>
<comment type="caution">
    <text evidence="12">The sequence shown here is derived from an EMBL/GenBank/DDBJ whole genome shotgun (WGS) entry which is preliminary data.</text>
</comment>
<evidence type="ECO:0000256" key="5">
    <source>
        <dbReference type="ARBA" id="ARBA00022989"/>
    </source>
</evidence>
<name>A0A812C697_ACAPH</name>
<dbReference type="SUPFAM" id="SSF101576">
    <property type="entry name" value="Supernatant protein factor (SPF), C-terminal domain"/>
    <property type="match status" value="1"/>
</dbReference>
<dbReference type="OrthoDB" id="62956at2759"/>
<feature type="signal peptide" evidence="10">
    <location>
        <begin position="1"/>
        <end position="25"/>
    </location>
</feature>
<keyword evidence="6 9" id="KW-0472">Membrane</keyword>
<keyword evidence="13" id="KW-1185">Reference proteome</keyword>
<dbReference type="PANTHER" id="PTHR22811">
    <property type="entry name" value="TRANSMEMBRANE EMP24 DOMAIN-CONTAINING PROTEIN"/>
    <property type="match status" value="1"/>
</dbReference>
<evidence type="ECO:0000256" key="4">
    <source>
        <dbReference type="ARBA" id="ARBA00022729"/>
    </source>
</evidence>
<dbReference type="InterPro" id="IPR036598">
    <property type="entry name" value="GOLD_dom_sf"/>
</dbReference>
<keyword evidence="3 8" id="KW-0812">Transmembrane</keyword>
<dbReference type="InterPro" id="IPR015720">
    <property type="entry name" value="Emp24-like"/>
</dbReference>
<feature type="chain" id="PRO_5032676324" evidence="10">
    <location>
        <begin position="26"/>
        <end position="227"/>
    </location>
</feature>
<dbReference type="GO" id="GO:0016020">
    <property type="term" value="C:membrane"/>
    <property type="evidence" value="ECO:0007669"/>
    <property type="project" value="UniProtKB-SubCell"/>
</dbReference>
<evidence type="ECO:0000256" key="9">
    <source>
        <dbReference type="SAM" id="Phobius"/>
    </source>
</evidence>